<comment type="caution">
    <text evidence="6">The sequence shown here is derived from an EMBL/GenBank/DDBJ whole genome shotgun (WGS) entry which is preliminary data.</text>
</comment>
<comment type="cofactor">
    <cofactor evidence="1 5">
        <name>Mg(2+)</name>
        <dbReference type="ChEBI" id="CHEBI:18420"/>
    </cofactor>
</comment>
<dbReference type="RefSeq" id="WP_047809186.1">
    <property type="nucleotide sequence ID" value="NZ_LDZY01000004.1"/>
</dbReference>
<evidence type="ECO:0000256" key="3">
    <source>
        <dbReference type="ARBA" id="ARBA00022801"/>
    </source>
</evidence>
<feature type="binding site" evidence="5">
    <location>
        <position position="92"/>
    </location>
    <ligand>
        <name>Mg(2+)</name>
        <dbReference type="ChEBI" id="CHEBI:18420"/>
        <label>1</label>
        <note>catalytic</note>
    </ligand>
</feature>
<dbReference type="GO" id="GO:0006020">
    <property type="term" value="P:inositol metabolic process"/>
    <property type="evidence" value="ECO:0007669"/>
    <property type="project" value="TreeGrafter"/>
</dbReference>
<dbReference type="GO" id="GO:0007165">
    <property type="term" value="P:signal transduction"/>
    <property type="evidence" value="ECO:0007669"/>
    <property type="project" value="TreeGrafter"/>
</dbReference>
<evidence type="ECO:0000313" key="7">
    <source>
        <dbReference type="Proteomes" id="UP000036356"/>
    </source>
</evidence>
<dbReference type="Proteomes" id="UP000036356">
    <property type="component" value="Unassembled WGS sequence"/>
</dbReference>
<keyword evidence="3 6" id="KW-0378">Hydrolase</keyword>
<accession>A0A0J1FT37</accession>
<dbReference type="EMBL" id="LDZY01000004">
    <property type="protein sequence ID" value="KLU66629.1"/>
    <property type="molecule type" value="Genomic_DNA"/>
</dbReference>
<name>A0A0J1FT37_9FIRM</name>
<keyword evidence="7" id="KW-1185">Reference proteome</keyword>
<protein>
    <submittedName>
        <fullName evidence="6">Inositol-1-monophosphatase</fullName>
        <ecNumber evidence="6">3.1.3.25</ecNumber>
    </submittedName>
</protein>
<feature type="binding site" evidence="5">
    <location>
        <position position="218"/>
    </location>
    <ligand>
        <name>Mg(2+)</name>
        <dbReference type="ChEBI" id="CHEBI:18420"/>
        <label>1</label>
        <note>catalytic</note>
    </ligand>
</feature>
<dbReference type="Pfam" id="PF00459">
    <property type="entry name" value="Inositol_P"/>
    <property type="match status" value="1"/>
</dbReference>
<keyword evidence="2 5" id="KW-0479">Metal-binding</keyword>
<dbReference type="SUPFAM" id="SSF56655">
    <property type="entry name" value="Carbohydrate phosphatase"/>
    <property type="match status" value="1"/>
</dbReference>
<evidence type="ECO:0000313" key="6">
    <source>
        <dbReference type="EMBL" id="KLU66629.1"/>
    </source>
</evidence>
<evidence type="ECO:0000256" key="4">
    <source>
        <dbReference type="ARBA" id="ARBA00022842"/>
    </source>
</evidence>
<feature type="binding site" evidence="5">
    <location>
        <position position="71"/>
    </location>
    <ligand>
        <name>Mg(2+)</name>
        <dbReference type="ChEBI" id="CHEBI:18420"/>
        <label>1</label>
        <note>catalytic</note>
    </ligand>
</feature>
<evidence type="ECO:0000256" key="5">
    <source>
        <dbReference type="PIRSR" id="PIRSR600760-2"/>
    </source>
</evidence>
<dbReference type="CDD" id="cd01637">
    <property type="entry name" value="IMPase_like"/>
    <property type="match status" value="1"/>
</dbReference>
<proteinExistence type="predicted"/>
<dbReference type="FunFam" id="3.30.540.10:FF:000003">
    <property type="entry name" value="Inositol-1-monophosphatase"/>
    <property type="match status" value="1"/>
</dbReference>
<keyword evidence="4 5" id="KW-0460">Magnesium</keyword>
<evidence type="ECO:0000256" key="1">
    <source>
        <dbReference type="ARBA" id="ARBA00001946"/>
    </source>
</evidence>
<dbReference type="GO" id="GO:0008934">
    <property type="term" value="F:inositol monophosphate 1-phosphatase activity"/>
    <property type="evidence" value="ECO:0007669"/>
    <property type="project" value="TreeGrafter"/>
</dbReference>
<evidence type="ECO:0000256" key="2">
    <source>
        <dbReference type="ARBA" id="ARBA00022723"/>
    </source>
</evidence>
<dbReference type="PANTHER" id="PTHR20854:SF4">
    <property type="entry name" value="INOSITOL-1-MONOPHOSPHATASE-RELATED"/>
    <property type="match status" value="1"/>
</dbReference>
<feature type="binding site" evidence="5">
    <location>
        <position position="93"/>
    </location>
    <ligand>
        <name>Mg(2+)</name>
        <dbReference type="ChEBI" id="CHEBI:18420"/>
        <label>2</label>
    </ligand>
</feature>
<dbReference type="Gene3D" id="3.30.540.10">
    <property type="entry name" value="Fructose-1,6-Bisphosphatase, subunit A, domain 1"/>
    <property type="match status" value="1"/>
</dbReference>
<dbReference type="PRINTS" id="PR00377">
    <property type="entry name" value="IMPHPHTASES"/>
</dbReference>
<dbReference type="Gene3D" id="3.40.190.80">
    <property type="match status" value="1"/>
</dbReference>
<reference evidence="6 7" key="1">
    <citation type="submission" date="2015-06" db="EMBL/GenBank/DDBJ databases">
        <title>Draft genome of the moderately acidophilic sulfate reducer Candidatus Desulfosporosinus acididurans strain M1.</title>
        <authorList>
            <person name="Poehlein A."/>
            <person name="Petzsch P."/>
            <person name="Johnson B.D."/>
            <person name="Schloemann M."/>
            <person name="Daniel R."/>
            <person name="Muehling M."/>
        </authorList>
    </citation>
    <scope>NUCLEOTIDE SEQUENCE [LARGE SCALE GENOMIC DNA]</scope>
    <source>
        <strain evidence="6 7">M1</strain>
    </source>
</reference>
<organism evidence="6 7">
    <name type="scientific">Desulfosporosinus acididurans</name>
    <dbReference type="NCBI Taxonomy" id="476652"/>
    <lineage>
        <taxon>Bacteria</taxon>
        <taxon>Bacillati</taxon>
        <taxon>Bacillota</taxon>
        <taxon>Clostridia</taxon>
        <taxon>Eubacteriales</taxon>
        <taxon>Desulfitobacteriaceae</taxon>
        <taxon>Desulfosporosinus</taxon>
    </lineage>
</organism>
<dbReference type="STRING" id="476652.DEAC_c12950"/>
<feature type="binding site" evidence="5">
    <location>
        <position position="90"/>
    </location>
    <ligand>
        <name>Mg(2+)</name>
        <dbReference type="ChEBI" id="CHEBI:18420"/>
        <label>2</label>
    </ligand>
</feature>
<sequence length="276" mass="31367">MNVEEREMYDFAKLLMYSAGSKLKQERRQSVIKVKEKTSQMDLVTEHDLLIEKYLIDAILSNYPDHNILAEESREQICSKHNDDYAWVIDPIDGTVNYYRFGKDYAISLALYKNENPIFGLVYDVANSEMFSAGHGEGAIINGLPLDALPDSHDKLSKAVVGISLRTMREFASLGMDVMGMLSQAQAYRYLGCASLEICKVANGEYDLFISSNVHQWDIAAARIFLEQRGGEVLIRRNNEDRSPFGKLLVAAFRSPLIWTEAREYLPLCLRDKFDA</sequence>
<dbReference type="InterPro" id="IPR000760">
    <property type="entry name" value="Inositol_monophosphatase-like"/>
</dbReference>
<dbReference type="InterPro" id="IPR020583">
    <property type="entry name" value="Inositol_monoP_metal-BS"/>
</dbReference>
<gene>
    <name evidence="6" type="primary">suhB</name>
    <name evidence="6" type="ORF">DEAC_c12950</name>
</gene>
<dbReference type="PROSITE" id="PS00629">
    <property type="entry name" value="IMP_1"/>
    <property type="match status" value="1"/>
</dbReference>
<dbReference type="PATRIC" id="fig|476652.3.peg.1332"/>
<dbReference type="GO" id="GO:0046872">
    <property type="term" value="F:metal ion binding"/>
    <property type="evidence" value="ECO:0007669"/>
    <property type="project" value="UniProtKB-KW"/>
</dbReference>
<dbReference type="EC" id="3.1.3.25" evidence="6"/>
<dbReference type="PANTHER" id="PTHR20854">
    <property type="entry name" value="INOSITOL MONOPHOSPHATASE"/>
    <property type="match status" value="1"/>
</dbReference>
<dbReference type="AlphaFoldDB" id="A0A0J1FT37"/>